<reference evidence="2 3" key="1">
    <citation type="submission" date="2018-04" db="EMBL/GenBank/DDBJ databases">
        <title>Paenibacillus taichungensis Genome sequencing and assembly.</title>
        <authorList>
            <person name="Xu J."/>
            <person name="Rensing C."/>
            <person name="Mazhar H.S."/>
        </authorList>
    </citation>
    <scope>NUCLEOTIDE SEQUENCE [LARGE SCALE GENOMIC DNA]</scope>
    <source>
        <strain evidence="2 3">NC1</strain>
    </source>
</reference>
<protein>
    <submittedName>
        <fullName evidence="2">Uncharacterized protein</fullName>
    </submittedName>
</protein>
<evidence type="ECO:0000313" key="2">
    <source>
        <dbReference type="EMBL" id="RAW09741.1"/>
    </source>
</evidence>
<feature type="signal peptide" evidence="1">
    <location>
        <begin position="1"/>
        <end position="24"/>
    </location>
</feature>
<comment type="caution">
    <text evidence="2">The sequence shown here is derived from an EMBL/GenBank/DDBJ whole genome shotgun (WGS) entry which is preliminary data.</text>
</comment>
<evidence type="ECO:0000313" key="3">
    <source>
        <dbReference type="Proteomes" id="UP000250642"/>
    </source>
</evidence>
<dbReference type="RefSeq" id="WP_113056291.1">
    <property type="nucleotide sequence ID" value="NZ_QEVW01000033.1"/>
</dbReference>
<evidence type="ECO:0000256" key="1">
    <source>
        <dbReference type="SAM" id="SignalP"/>
    </source>
</evidence>
<gene>
    <name evidence="2" type="ORF">DC345_30230</name>
</gene>
<dbReference type="Proteomes" id="UP000250642">
    <property type="component" value="Unassembled WGS sequence"/>
</dbReference>
<organism evidence="2 3">
    <name type="scientific">Paenibacillus taichungensis</name>
    <dbReference type="NCBI Taxonomy" id="484184"/>
    <lineage>
        <taxon>Bacteria</taxon>
        <taxon>Bacillati</taxon>
        <taxon>Bacillota</taxon>
        <taxon>Bacilli</taxon>
        <taxon>Bacillales</taxon>
        <taxon>Paenibacillaceae</taxon>
        <taxon>Paenibacillus</taxon>
    </lineage>
</organism>
<name>A0A329QCK7_9BACL</name>
<dbReference type="AlphaFoldDB" id="A0A329QCK7"/>
<dbReference type="EMBL" id="QEVW01000033">
    <property type="protein sequence ID" value="RAW09741.1"/>
    <property type="molecule type" value="Genomic_DNA"/>
</dbReference>
<keyword evidence="1" id="KW-0732">Signal</keyword>
<proteinExistence type="predicted"/>
<sequence length="192" mass="20141">MKKALAAFALTSALVIPSASFASAETVIQPVSSNQSEVTITNLGQSANDSLFASQSQAAVINKGSDTSVITPMSTDGQNIYYEFKDVSSNIWSDSSLPLHRSGSISLTLVQSTGSWLNPATVSYQFATKDGSKKSSVLQVVGNVDSKNTTLNFSDVPKGTASNPVFLIIVNKTPKNSAGNTMQIYGNGYTTG</sequence>
<feature type="chain" id="PRO_5016256617" evidence="1">
    <location>
        <begin position="25"/>
        <end position="192"/>
    </location>
</feature>
<accession>A0A329QCK7</accession>